<dbReference type="PROSITE" id="PS50157">
    <property type="entry name" value="ZINC_FINGER_C2H2_2"/>
    <property type="match status" value="6"/>
</dbReference>
<sequence length="216" mass="25043">MDKHKEKQSCKICGNTFVNANGLKVHMFTVHGQSSRVYQCEYCDKRYRARSGYEAHQRSAHSAPDERAFCVECKTHYRTKKGLAHHLSTHSKHVTESDKRFICDECGAKFVTKSNLQVHINWEHFKINTHKCSKCTKEFKSRTALNRHVTYVHLKKRPPRNKICDYCGRAFTTQSILQCHIRSHTGERPLQCTQCAATFAHAAALYTHNKLLHARR</sequence>
<keyword evidence="3" id="KW-0677">Repeat</keyword>
<dbReference type="SMART" id="SM00355">
    <property type="entry name" value="ZnF_C2H2"/>
    <property type="match status" value="7"/>
</dbReference>
<dbReference type="EMBL" id="NWSH01002068">
    <property type="protein sequence ID" value="PCG69256.1"/>
    <property type="molecule type" value="Genomic_DNA"/>
</dbReference>
<dbReference type="STRING" id="7102.A0A2A4JBW6"/>
<gene>
    <name evidence="10" type="ORF">B5V51_4308</name>
</gene>
<evidence type="ECO:0000259" key="9">
    <source>
        <dbReference type="PROSITE" id="PS50157"/>
    </source>
</evidence>
<feature type="domain" description="C2H2-type" evidence="9">
    <location>
        <begin position="162"/>
        <end position="189"/>
    </location>
</feature>
<comment type="subcellular location">
    <subcellularLocation>
        <location evidence="1">Nucleus</location>
    </subcellularLocation>
</comment>
<dbReference type="GO" id="GO:0010468">
    <property type="term" value="P:regulation of gene expression"/>
    <property type="evidence" value="ECO:0007669"/>
    <property type="project" value="TreeGrafter"/>
</dbReference>
<name>A0A2A4JBW6_HELVI</name>
<dbReference type="AlphaFoldDB" id="A0A2A4JBW6"/>
<evidence type="ECO:0000256" key="5">
    <source>
        <dbReference type="ARBA" id="ARBA00022833"/>
    </source>
</evidence>
<protein>
    <recommendedName>
        <fullName evidence="9">C2H2-type domain-containing protein</fullName>
    </recommendedName>
</protein>
<dbReference type="PANTHER" id="PTHR16515:SF49">
    <property type="entry name" value="GASTRULA ZINC FINGER PROTEIN XLCGF49.1-LIKE-RELATED"/>
    <property type="match status" value="1"/>
</dbReference>
<dbReference type="GO" id="GO:0003677">
    <property type="term" value="F:DNA binding"/>
    <property type="evidence" value="ECO:0007669"/>
    <property type="project" value="UniProtKB-KW"/>
</dbReference>
<dbReference type="FunFam" id="3.30.160.60:FF:000100">
    <property type="entry name" value="Zinc finger 45-like"/>
    <property type="match status" value="1"/>
</dbReference>
<evidence type="ECO:0000256" key="1">
    <source>
        <dbReference type="ARBA" id="ARBA00004123"/>
    </source>
</evidence>
<evidence type="ECO:0000256" key="8">
    <source>
        <dbReference type="PROSITE-ProRule" id="PRU00042"/>
    </source>
</evidence>
<evidence type="ECO:0000256" key="7">
    <source>
        <dbReference type="ARBA" id="ARBA00023242"/>
    </source>
</evidence>
<dbReference type="Gene3D" id="3.30.160.60">
    <property type="entry name" value="Classic Zinc Finger"/>
    <property type="match status" value="5"/>
</dbReference>
<accession>A0A2A4JBW6</accession>
<feature type="domain" description="C2H2-type" evidence="9">
    <location>
        <begin position="101"/>
        <end position="124"/>
    </location>
</feature>
<dbReference type="Pfam" id="PF00096">
    <property type="entry name" value="zf-C2H2"/>
    <property type="match status" value="5"/>
</dbReference>
<feature type="domain" description="C2H2-type" evidence="9">
    <location>
        <begin position="190"/>
        <end position="216"/>
    </location>
</feature>
<dbReference type="InterPro" id="IPR036236">
    <property type="entry name" value="Znf_C2H2_sf"/>
</dbReference>
<dbReference type="GO" id="GO:0005634">
    <property type="term" value="C:nucleus"/>
    <property type="evidence" value="ECO:0007669"/>
    <property type="project" value="UniProtKB-SubCell"/>
</dbReference>
<keyword evidence="4 8" id="KW-0863">Zinc-finger</keyword>
<evidence type="ECO:0000256" key="4">
    <source>
        <dbReference type="ARBA" id="ARBA00022771"/>
    </source>
</evidence>
<evidence type="ECO:0000313" key="10">
    <source>
        <dbReference type="EMBL" id="PCG69256.1"/>
    </source>
</evidence>
<comment type="caution">
    <text evidence="10">The sequence shown here is derived from an EMBL/GenBank/DDBJ whole genome shotgun (WGS) entry which is preliminary data.</text>
</comment>
<feature type="domain" description="C2H2-type" evidence="9">
    <location>
        <begin position="8"/>
        <end position="36"/>
    </location>
</feature>
<evidence type="ECO:0000256" key="3">
    <source>
        <dbReference type="ARBA" id="ARBA00022737"/>
    </source>
</evidence>
<dbReference type="PANTHER" id="PTHR16515">
    <property type="entry name" value="PR DOMAIN ZINC FINGER PROTEIN"/>
    <property type="match status" value="1"/>
</dbReference>
<dbReference type="PROSITE" id="PS00028">
    <property type="entry name" value="ZINC_FINGER_C2H2_1"/>
    <property type="match status" value="5"/>
</dbReference>
<evidence type="ECO:0000256" key="6">
    <source>
        <dbReference type="ARBA" id="ARBA00023125"/>
    </source>
</evidence>
<evidence type="ECO:0000256" key="2">
    <source>
        <dbReference type="ARBA" id="ARBA00022723"/>
    </source>
</evidence>
<feature type="domain" description="C2H2-type" evidence="9">
    <location>
        <begin position="38"/>
        <end position="66"/>
    </location>
</feature>
<keyword evidence="5" id="KW-0862">Zinc</keyword>
<dbReference type="SUPFAM" id="SSF57667">
    <property type="entry name" value="beta-beta-alpha zinc fingers"/>
    <property type="match status" value="3"/>
</dbReference>
<feature type="domain" description="C2H2-type" evidence="9">
    <location>
        <begin position="130"/>
        <end position="158"/>
    </location>
</feature>
<keyword evidence="6" id="KW-0238">DNA-binding</keyword>
<keyword evidence="7" id="KW-0539">Nucleus</keyword>
<organism evidence="10">
    <name type="scientific">Heliothis virescens</name>
    <name type="common">Tobacco budworm moth</name>
    <dbReference type="NCBI Taxonomy" id="7102"/>
    <lineage>
        <taxon>Eukaryota</taxon>
        <taxon>Metazoa</taxon>
        <taxon>Ecdysozoa</taxon>
        <taxon>Arthropoda</taxon>
        <taxon>Hexapoda</taxon>
        <taxon>Insecta</taxon>
        <taxon>Pterygota</taxon>
        <taxon>Neoptera</taxon>
        <taxon>Endopterygota</taxon>
        <taxon>Lepidoptera</taxon>
        <taxon>Glossata</taxon>
        <taxon>Ditrysia</taxon>
        <taxon>Noctuoidea</taxon>
        <taxon>Noctuidae</taxon>
        <taxon>Heliothinae</taxon>
        <taxon>Heliothis</taxon>
    </lineage>
</organism>
<keyword evidence="2" id="KW-0479">Metal-binding</keyword>
<reference evidence="10" key="1">
    <citation type="submission" date="2017-09" db="EMBL/GenBank/DDBJ databases">
        <title>Contemporary evolution of a Lepidopteran species, Heliothis virescens, in response to modern agricultural practices.</title>
        <authorList>
            <person name="Fritz M.L."/>
            <person name="Deyonke A.M."/>
            <person name="Papanicolaou A."/>
            <person name="Micinski S."/>
            <person name="Westbrook J."/>
            <person name="Gould F."/>
        </authorList>
    </citation>
    <scope>NUCLEOTIDE SEQUENCE [LARGE SCALE GENOMIC DNA]</scope>
    <source>
        <strain evidence="10">HvINT-</strain>
        <tissue evidence="10">Whole body</tissue>
    </source>
</reference>
<proteinExistence type="predicted"/>
<dbReference type="InterPro" id="IPR050331">
    <property type="entry name" value="Zinc_finger"/>
</dbReference>
<dbReference type="GO" id="GO:0008270">
    <property type="term" value="F:zinc ion binding"/>
    <property type="evidence" value="ECO:0007669"/>
    <property type="project" value="UniProtKB-KW"/>
</dbReference>
<dbReference type="InterPro" id="IPR013087">
    <property type="entry name" value="Znf_C2H2_type"/>
</dbReference>